<dbReference type="EC" id="3.1.7.2" evidence="4"/>
<dbReference type="PANTHER" id="PTHR21262:SF31">
    <property type="entry name" value="GTP PYROPHOSPHOKINASE"/>
    <property type="match status" value="1"/>
</dbReference>
<gene>
    <name evidence="12" type="primary">relA</name>
    <name evidence="12" type="ORF">FHK82_06020</name>
</gene>
<evidence type="ECO:0000313" key="13">
    <source>
        <dbReference type="Proteomes" id="UP000317355"/>
    </source>
</evidence>
<dbReference type="GO" id="GO:0008728">
    <property type="term" value="F:GTP diphosphokinase activity"/>
    <property type="evidence" value="ECO:0007669"/>
    <property type="project" value="TreeGrafter"/>
</dbReference>
<evidence type="ECO:0000256" key="2">
    <source>
        <dbReference type="ARBA" id="ARBA00022801"/>
    </source>
</evidence>
<dbReference type="InterPro" id="IPR045865">
    <property type="entry name" value="ACT-like_dom_sf"/>
</dbReference>
<dbReference type="GO" id="GO:0015970">
    <property type="term" value="P:guanosine tetraphosphate biosynthetic process"/>
    <property type="evidence" value="ECO:0007669"/>
    <property type="project" value="UniProtKB-UniPathway"/>
</dbReference>
<evidence type="ECO:0000256" key="1">
    <source>
        <dbReference type="ARBA" id="ARBA00019852"/>
    </source>
</evidence>
<dbReference type="GO" id="GO:0042594">
    <property type="term" value="P:response to starvation"/>
    <property type="evidence" value="ECO:0007669"/>
    <property type="project" value="TreeGrafter"/>
</dbReference>
<dbReference type="EMBL" id="VMRY01000015">
    <property type="protein sequence ID" value="TVT57340.1"/>
    <property type="molecule type" value="Genomic_DNA"/>
</dbReference>
<dbReference type="Gene3D" id="3.30.70.260">
    <property type="match status" value="1"/>
</dbReference>
<dbReference type="Pfam" id="PF13291">
    <property type="entry name" value="ACT_4"/>
    <property type="match status" value="1"/>
</dbReference>
<dbReference type="STRING" id="1543721.AAY24_08605"/>
<evidence type="ECO:0000259" key="11">
    <source>
        <dbReference type="PROSITE" id="PS51880"/>
    </source>
</evidence>
<evidence type="ECO:0000256" key="3">
    <source>
        <dbReference type="ARBA" id="ARBA00024329"/>
    </source>
</evidence>
<dbReference type="InterPro" id="IPR045600">
    <property type="entry name" value="RelA/SpoT_AH_RIS"/>
</dbReference>
<evidence type="ECO:0000256" key="5">
    <source>
        <dbReference type="ARBA" id="ARBA00029754"/>
    </source>
</evidence>
<dbReference type="CDD" id="cd05399">
    <property type="entry name" value="NT_Rel-Spo_like"/>
    <property type="match status" value="1"/>
</dbReference>
<dbReference type="GO" id="GO:0005886">
    <property type="term" value="C:plasma membrane"/>
    <property type="evidence" value="ECO:0007669"/>
    <property type="project" value="TreeGrafter"/>
</dbReference>
<dbReference type="InterPro" id="IPR002912">
    <property type="entry name" value="ACT_dom"/>
</dbReference>
<dbReference type="Gene3D" id="3.30.460.10">
    <property type="entry name" value="Beta Polymerase, domain 2"/>
    <property type="match status" value="1"/>
</dbReference>
<dbReference type="SMART" id="SM00471">
    <property type="entry name" value="HDc"/>
    <property type="match status" value="1"/>
</dbReference>
<dbReference type="CDD" id="cd01668">
    <property type="entry name" value="TGS_RSH"/>
    <property type="match status" value="1"/>
</dbReference>
<dbReference type="Proteomes" id="UP000317355">
    <property type="component" value="Unassembled WGS sequence"/>
</dbReference>
<dbReference type="InterPro" id="IPR004811">
    <property type="entry name" value="RelA/Spo_fam"/>
</dbReference>
<organism evidence="12 13">
    <name type="scientific">Sedimenticola thiotaurini</name>
    <dbReference type="NCBI Taxonomy" id="1543721"/>
    <lineage>
        <taxon>Bacteria</taxon>
        <taxon>Pseudomonadati</taxon>
        <taxon>Pseudomonadota</taxon>
        <taxon>Gammaproteobacteria</taxon>
        <taxon>Chromatiales</taxon>
        <taxon>Sedimenticolaceae</taxon>
        <taxon>Sedimenticola</taxon>
    </lineage>
</organism>
<evidence type="ECO:0000259" key="10">
    <source>
        <dbReference type="PROSITE" id="PS51671"/>
    </source>
</evidence>
<dbReference type="InterPro" id="IPR012675">
    <property type="entry name" value="Beta-grasp_dom_sf"/>
</dbReference>
<sequence>MVSVTTNLPDNDALDERDIRVWLAGLSVKRSAAEMEKLHEACDLAFEIHREGLEVTGETTLRHALAVAEILAEMELDWETLAAAILHDVLPGDQVNLSRLEKQFGVSVARMVSDMARIGFVSRGRENSQHNKEAEHTENLRRMLLSIADDIRVVLIVLAERLHIMRILKSLPEPMRVKEARETQQIYAPLANRLGIWQIKWELEDLCLRYLEPETYKDIAKKLDGRRADREDYIDDVIDELQAKFSELHINAEVTGRPKHIYSIWKKMKRKSVPFEQIFDLRAVRVLVDTVADCYAAIGVVHGLWRHIPGEFDDYIATPKVNMYRSIHTAVIGPEDKTLEIQIRTHDMHEHAELGVAAHWRYKEGGTKGDAEFERRVSLMRNWIEVKDDPAGSEDFVDNMKSEFESRQVYVLTPQGNVIELQKGATAVDFAYAIHSDVGHRCRGAKIDGKIKPLTYPLESGQLVEILTTKEGGPSRDWLSPHLGYLKTSRARNRVRQWFKHQDYEQHLHDGKVSLDREVGRLSVPKPDLALAAKRFNFKKSDDLLAAIGRGEVSPIQVASMGVAHATPARIATGVVPITHRKPAKTSKSTRSEVVVEGVDDLMTHMARCCKPVPNDQILGFITRGRGVTVHRSDCSKITHLKGDDLQRLIDVTWAEEGSSAFYPVDIRVVATDRKGLLRDISAILTNEEVDVLGVSTQSNRKLERANMRFTVEISSMRQLSRLIDKISQLPDVLSAHRDV</sequence>
<name>A0A558D8I4_9GAMM</name>
<dbReference type="PROSITE" id="PS51880">
    <property type="entry name" value="TGS"/>
    <property type="match status" value="1"/>
</dbReference>
<dbReference type="UniPathway" id="UPA00908">
    <property type="reaction ID" value="UER00886"/>
</dbReference>
<dbReference type="NCBIfam" id="TIGR00691">
    <property type="entry name" value="spoT_relA"/>
    <property type="match status" value="1"/>
</dbReference>
<keyword evidence="2" id="KW-0378">Hydrolase</keyword>
<dbReference type="InterPro" id="IPR003607">
    <property type="entry name" value="HD/PDEase_dom"/>
</dbReference>
<comment type="pathway">
    <text evidence="3">Purine metabolism; ppGpp biosynthesis; ppGpp from GDP: step 1/1.</text>
</comment>
<comment type="caution">
    <text evidence="12">The sequence shown here is derived from an EMBL/GenBank/DDBJ whole genome shotgun (WGS) entry which is preliminary data.</text>
</comment>
<dbReference type="SUPFAM" id="SSF81271">
    <property type="entry name" value="TGS-like"/>
    <property type="match status" value="1"/>
</dbReference>
<comment type="similarity">
    <text evidence="9">Belongs to the relA/spoT family.</text>
</comment>
<dbReference type="InterPro" id="IPR033655">
    <property type="entry name" value="TGS_RelA/SpoT"/>
</dbReference>
<evidence type="ECO:0000313" key="12">
    <source>
        <dbReference type="EMBL" id="TVT57340.1"/>
    </source>
</evidence>
<dbReference type="Pfam" id="PF02824">
    <property type="entry name" value="TGS"/>
    <property type="match status" value="1"/>
</dbReference>
<dbReference type="GO" id="GO:0015949">
    <property type="term" value="P:nucleobase-containing small molecule interconversion"/>
    <property type="evidence" value="ECO:0007669"/>
    <property type="project" value="UniProtKB-ARBA"/>
</dbReference>
<comment type="catalytic activity">
    <reaction evidence="8">
        <text>guanosine 3',5'-bis(diphosphate) + H2O = GDP + diphosphate + H(+)</text>
        <dbReference type="Rhea" id="RHEA:14253"/>
        <dbReference type="ChEBI" id="CHEBI:15377"/>
        <dbReference type="ChEBI" id="CHEBI:15378"/>
        <dbReference type="ChEBI" id="CHEBI:33019"/>
        <dbReference type="ChEBI" id="CHEBI:58189"/>
        <dbReference type="ChEBI" id="CHEBI:77828"/>
        <dbReference type="EC" id="3.1.7.2"/>
    </reaction>
</comment>
<dbReference type="Gene3D" id="3.10.20.30">
    <property type="match status" value="1"/>
</dbReference>
<reference evidence="12 13" key="1">
    <citation type="submission" date="2019-07" db="EMBL/GenBank/DDBJ databases">
        <title>The pathways for chlorine oxyanion respiration interact through the shared metabolite chlorate.</title>
        <authorList>
            <person name="Barnum T.P."/>
            <person name="Cheng Y."/>
            <person name="Hill K.A."/>
            <person name="Lucas L.N."/>
            <person name="Carlson H.K."/>
            <person name="Coates J.D."/>
        </authorList>
    </citation>
    <scope>NUCLEOTIDE SEQUENCE [LARGE SCALE GENOMIC DNA]</scope>
    <source>
        <strain evidence="12">BK-3</strain>
    </source>
</reference>
<dbReference type="NCBIfam" id="NF008124">
    <property type="entry name" value="PRK10872.1"/>
    <property type="match status" value="1"/>
</dbReference>
<dbReference type="FunFam" id="3.10.20.30:FF:000002">
    <property type="entry name" value="GTP pyrophosphokinase (RelA/SpoT)"/>
    <property type="match status" value="1"/>
</dbReference>
<proteinExistence type="inferred from homology"/>
<dbReference type="SMART" id="SM00954">
    <property type="entry name" value="RelA_SpoT"/>
    <property type="match status" value="1"/>
</dbReference>
<accession>A0A558D8I4</accession>
<dbReference type="SUPFAM" id="SSF81301">
    <property type="entry name" value="Nucleotidyltransferase"/>
    <property type="match status" value="1"/>
</dbReference>
<dbReference type="AlphaFoldDB" id="A0A558D8I4"/>
<feature type="domain" description="ACT" evidence="10">
    <location>
        <begin position="666"/>
        <end position="740"/>
    </location>
</feature>
<dbReference type="Pfam" id="PF19296">
    <property type="entry name" value="RelA_AH_RIS"/>
    <property type="match status" value="1"/>
</dbReference>
<dbReference type="FunFam" id="3.30.460.10:FF:000001">
    <property type="entry name" value="GTP pyrophosphokinase RelA"/>
    <property type="match status" value="1"/>
</dbReference>
<dbReference type="FunFam" id="1.10.3210.10:FF:000001">
    <property type="entry name" value="GTP pyrophosphokinase RelA"/>
    <property type="match status" value="1"/>
</dbReference>
<dbReference type="SUPFAM" id="SSF55021">
    <property type="entry name" value="ACT-like"/>
    <property type="match status" value="1"/>
</dbReference>
<dbReference type="InterPro" id="IPR012676">
    <property type="entry name" value="TGS-like"/>
</dbReference>
<evidence type="ECO:0000256" key="6">
    <source>
        <dbReference type="ARBA" id="ARBA00032407"/>
    </source>
</evidence>
<evidence type="ECO:0000256" key="4">
    <source>
        <dbReference type="ARBA" id="ARBA00024387"/>
    </source>
</evidence>
<keyword evidence="12" id="KW-0808">Transferase</keyword>
<dbReference type="Gene3D" id="1.10.3210.10">
    <property type="entry name" value="Hypothetical protein af1432"/>
    <property type="match status" value="1"/>
</dbReference>
<dbReference type="CDD" id="cd04876">
    <property type="entry name" value="ACT_RelA-SpoT"/>
    <property type="match status" value="1"/>
</dbReference>
<dbReference type="PANTHER" id="PTHR21262">
    <property type="entry name" value="GUANOSINE-3',5'-BIS DIPHOSPHATE 3'-PYROPHOSPHOHYDROLASE"/>
    <property type="match status" value="1"/>
</dbReference>
<keyword evidence="12" id="KW-0418">Kinase</keyword>
<dbReference type="InterPro" id="IPR007685">
    <property type="entry name" value="RelA_SpoT"/>
</dbReference>
<dbReference type="Pfam" id="PF04607">
    <property type="entry name" value="RelA_SpoT"/>
    <property type="match status" value="1"/>
</dbReference>
<comment type="function">
    <text evidence="9">In eubacteria ppGpp (guanosine 3'-diphosphate 5'-diphosphate) is a mediator of the stringent response that coordinates a variety of cellular activities in response to changes in nutritional abundance.</text>
</comment>
<dbReference type="GO" id="GO:0016301">
    <property type="term" value="F:kinase activity"/>
    <property type="evidence" value="ECO:0007669"/>
    <property type="project" value="UniProtKB-KW"/>
</dbReference>
<dbReference type="InterPro" id="IPR004095">
    <property type="entry name" value="TGS"/>
</dbReference>
<feature type="domain" description="TGS" evidence="11">
    <location>
        <begin position="406"/>
        <end position="468"/>
    </location>
</feature>
<dbReference type="GO" id="GO:0008893">
    <property type="term" value="F:guanosine-3',5'-bis(diphosphate) 3'-diphosphatase activity"/>
    <property type="evidence" value="ECO:0007669"/>
    <property type="project" value="UniProtKB-EC"/>
</dbReference>
<evidence type="ECO:0000256" key="8">
    <source>
        <dbReference type="ARBA" id="ARBA00047968"/>
    </source>
</evidence>
<evidence type="ECO:0000256" key="7">
    <source>
        <dbReference type="ARBA" id="ARBA00033308"/>
    </source>
</evidence>
<dbReference type="PROSITE" id="PS51671">
    <property type="entry name" value="ACT"/>
    <property type="match status" value="1"/>
</dbReference>
<dbReference type="Pfam" id="PF13328">
    <property type="entry name" value="HD_4"/>
    <property type="match status" value="1"/>
</dbReference>
<dbReference type="InterPro" id="IPR043519">
    <property type="entry name" value="NT_sf"/>
</dbReference>
<evidence type="ECO:0000256" key="9">
    <source>
        <dbReference type="RuleBase" id="RU003847"/>
    </source>
</evidence>
<dbReference type="SUPFAM" id="SSF109604">
    <property type="entry name" value="HD-domain/PDEase-like"/>
    <property type="match status" value="1"/>
</dbReference>
<protein>
    <recommendedName>
        <fullName evidence="1">GTP pyrophosphokinase</fullName>
        <ecNumber evidence="4">3.1.7.2</ecNumber>
    </recommendedName>
    <alternativeName>
        <fullName evidence="6">(p)ppGpp synthase</fullName>
    </alternativeName>
    <alternativeName>
        <fullName evidence="5">ATP:GTP 3'-pyrophosphotransferase</fullName>
    </alternativeName>
    <alternativeName>
        <fullName evidence="7">ppGpp synthase I</fullName>
    </alternativeName>
</protein>